<evidence type="ECO:0000259" key="3">
    <source>
        <dbReference type="PROSITE" id="PS50887"/>
    </source>
</evidence>
<sequence>MIRKNKALISVTVLGMLLLGLGVFIIVSLNQLMIPDQKNSFRNAFEQTDKVLFMSTILFLILLAAFLIAFFCFFKLKRFRYEAKIRSDEQKKYFTAFDALTGLPNRKGIIEQFDGWVKKCVRDSKSGGALFLDLDNLKTVNNTFGHDAGDQLIAESAARLKKFIGCEDIAGRTGSDEFAVLIHGANTEDELEFLVRKLIRIFREPYLINGIVIQLSCSMGALLVRCRETERSIQFEDILGRGEFVLNEAKQTHRGSYVLFNEDHGNQIDRQFRLERALKLSIESDELLCYFQPQYDCNSERIVGFETLARWKNAEFGMIPPSQFIPMAEKSGFIKELGRHVMECTFAFAKSMEGRGLTVSFNASPMELLEVNYIDYLISRYRFYGLSPNSIAIEITESSLMESLEKITSKLQILKKQGIQIYLDDFGTGFSSLTYLKTLPIDAIKIDKSFIDEIVTKDVEKDIVLMIVGLARRLNMEVIAEGVETEEQLNCVTRAGCHLIQGYFISRPICQSEVLPLLGQPKKQTGGVFASETD</sequence>
<accession>A0A6N8HVP7</accession>
<dbReference type="SMART" id="SM00052">
    <property type="entry name" value="EAL"/>
    <property type="match status" value="1"/>
</dbReference>
<name>A0A6N8HVP7_9FIRM</name>
<feature type="transmembrane region" description="Helical" evidence="1">
    <location>
        <begin position="52"/>
        <end position="74"/>
    </location>
</feature>
<feature type="domain" description="EAL" evidence="2">
    <location>
        <begin position="271"/>
        <end position="522"/>
    </location>
</feature>
<dbReference type="RefSeq" id="WP_066649620.1">
    <property type="nucleotide sequence ID" value="NZ_CP060286.1"/>
</dbReference>
<dbReference type="AlphaFoldDB" id="A0A6N8HVP7"/>
<proteinExistence type="predicted"/>
<dbReference type="SMART" id="SM00267">
    <property type="entry name" value="GGDEF"/>
    <property type="match status" value="1"/>
</dbReference>
<dbReference type="Proteomes" id="UP000515909">
    <property type="component" value="Chromosome"/>
</dbReference>
<organism evidence="4 6">
    <name type="scientific">Caproicibacter fermentans</name>
    <dbReference type="NCBI Taxonomy" id="2576756"/>
    <lineage>
        <taxon>Bacteria</taxon>
        <taxon>Bacillati</taxon>
        <taxon>Bacillota</taxon>
        <taxon>Clostridia</taxon>
        <taxon>Eubacteriales</taxon>
        <taxon>Acutalibacteraceae</taxon>
        <taxon>Caproicibacter</taxon>
    </lineage>
</organism>
<protein>
    <submittedName>
        <fullName evidence="4">EAL domain protein</fullName>
    </submittedName>
    <submittedName>
        <fullName evidence="5">EAL domain-containing protein</fullName>
    </submittedName>
</protein>
<keyword evidence="1" id="KW-0812">Transmembrane</keyword>
<dbReference type="PROSITE" id="PS50887">
    <property type="entry name" value="GGDEF"/>
    <property type="match status" value="1"/>
</dbReference>
<dbReference type="Gene3D" id="3.30.70.270">
    <property type="match status" value="1"/>
</dbReference>
<dbReference type="SUPFAM" id="SSF141868">
    <property type="entry name" value="EAL domain-like"/>
    <property type="match status" value="1"/>
</dbReference>
<dbReference type="InterPro" id="IPR050706">
    <property type="entry name" value="Cyclic-di-GMP_PDE-like"/>
</dbReference>
<dbReference type="Proteomes" id="UP000469440">
    <property type="component" value="Unassembled WGS sequence"/>
</dbReference>
<keyword evidence="1" id="KW-0472">Membrane</keyword>
<dbReference type="Pfam" id="PF00990">
    <property type="entry name" value="GGDEF"/>
    <property type="match status" value="1"/>
</dbReference>
<feature type="transmembrane region" description="Helical" evidence="1">
    <location>
        <begin position="7"/>
        <end position="32"/>
    </location>
</feature>
<dbReference type="NCBIfam" id="TIGR00254">
    <property type="entry name" value="GGDEF"/>
    <property type="match status" value="1"/>
</dbReference>
<evidence type="ECO:0000313" key="6">
    <source>
        <dbReference type="Proteomes" id="UP000469440"/>
    </source>
</evidence>
<dbReference type="KEGG" id="cfem:HCR03_08140"/>
<evidence type="ECO:0000313" key="5">
    <source>
        <dbReference type="EMBL" id="QNK42169.1"/>
    </source>
</evidence>
<dbReference type="InterPro" id="IPR029787">
    <property type="entry name" value="Nucleotide_cyclase"/>
</dbReference>
<dbReference type="InterPro" id="IPR035919">
    <property type="entry name" value="EAL_sf"/>
</dbReference>
<reference evidence="5 7" key="2">
    <citation type="submission" date="2020-08" db="EMBL/GenBank/DDBJ databases">
        <title>The isolate Caproiciproducens sp. 7D4C2 produces n-caproate at mildly acidic conditions from hexoses: genome and rBOX comparison with related strains and chain-elongating bacteria.</title>
        <authorList>
            <person name="Esquivel-Elizondo S."/>
            <person name="Bagci C."/>
            <person name="Temovska M."/>
            <person name="Jeon B.S."/>
            <person name="Bessarab I."/>
            <person name="Williams R.B.H."/>
            <person name="Huson D.H."/>
            <person name="Angenent L.T."/>
        </authorList>
    </citation>
    <scope>NUCLEOTIDE SEQUENCE [LARGE SCALE GENOMIC DNA]</scope>
    <source>
        <strain evidence="5 7">7D4C2</strain>
    </source>
</reference>
<dbReference type="Pfam" id="PF00563">
    <property type="entry name" value="EAL"/>
    <property type="match status" value="1"/>
</dbReference>
<dbReference type="InterPro" id="IPR001633">
    <property type="entry name" value="EAL_dom"/>
</dbReference>
<feature type="transmembrane region" description="Helical" evidence="1">
    <location>
        <begin position="206"/>
        <end position="224"/>
    </location>
</feature>
<dbReference type="InterPro" id="IPR043128">
    <property type="entry name" value="Rev_trsase/Diguanyl_cyclase"/>
</dbReference>
<dbReference type="Gene3D" id="3.20.20.450">
    <property type="entry name" value="EAL domain"/>
    <property type="match status" value="1"/>
</dbReference>
<dbReference type="GO" id="GO:0071111">
    <property type="term" value="F:cyclic-guanylate-specific phosphodiesterase activity"/>
    <property type="evidence" value="ECO:0007669"/>
    <property type="project" value="InterPro"/>
</dbReference>
<dbReference type="InterPro" id="IPR000160">
    <property type="entry name" value="GGDEF_dom"/>
</dbReference>
<gene>
    <name evidence="4" type="ORF">CAFE_05360</name>
    <name evidence="5" type="ORF">HCR03_08140</name>
</gene>
<feature type="domain" description="GGDEF" evidence="3">
    <location>
        <begin position="125"/>
        <end position="262"/>
    </location>
</feature>
<keyword evidence="1" id="KW-1133">Transmembrane helix</keyword>
<keyword evidence="6" id="KW-1185">Reference proteome</keyword>
<evidence type="ECO:0000313" key="4">
    <source>
        <dbReference type="EMBL" id="MVB09871.1"/>
    </source>
</evidence>
<dbReference type="CDD" id="cd01948">
    <property type="entry name" value="EAL"/>
    <property type="match status" value="1"/>
</dbReference>
<dbReference type="EMBL" id="VWXL01000014">
    <property type="protein sequence ID" value="MVB09871.1"/>
    <property type="molecule type" value="Genomic_DNA"/>
</dbReference>
<dbReference type="CDD" id="cd01949">
    <property type="entry name" value="GGDEF"/>
    <property type="match status" value="1"/>
</dbReference>
<evidence type="ECO:0000259" key="2">
    <source>
        <dbReference type="PROSITE" id="PS50883"/>
    </source>
</evidence>
<evidence type="ECO:0000313" key="7">
    <source>
        <dbReference type="Proteomes" id="UP000515909"/>
    </source>
</evidence>
<evidence type="ECO:0000256" key="1">
    <source>
        <dbReference type="SAM" id="Phobius"/>
    </source>
</evidence>
<accession>A0A7G8TEX8</accession>
<reference evidence="4 6" key="1">
    <citation type="submission" date="2019-09" db="EMBL/GenBank/DDBJ databases">
        <title>Genome sequence of Clostridium sp. EA1.</title>
        <authorList>
            <person name="Poehlein A."/>
            <person name="Bengelsdorf F.R."/>
            <person name="Daniel R."/>
        </authorList>
    </citation>
    <scope>NUCLEOTIDE SEQUENCE [LARGE SCALE GENOMIC DNA]</scope>
    <source>
        <strain evidence="4 6">EA1</strain>
    </source>
</reference>
<dbReference type="SUPFAM" id="SSF55073">
    <property type="entry name" value="Nucleotide cyclase"/>
    <property type="match status" value="1"/>
</dbReference>
<dbReference type="EMBL" id="CP060286">
    <property type="protein sequence ID" value="QNK42169.1"/>
    <property type="molecule type" value="Genomic_DNA"/>
</dbReference>
<dbReference type="PANTHER" id="PTHR33121:SF70">
    <property type="entry name" value="SIGNALING PROTEIN YKOW"/>
    <property type="match status" value="1"/>
</dbReference>
<dbReference type="PANTHER" id="PTHR33121">
    <property type="entry name" value="CYCLIC DI-GMP PHOSPHODIESTERASE PDEF"/>
    <property type="match status" value="1"/>
</dbReference>
<dbReference type="PROSITE" id="PS50883">
    <property type="entry name" value="EAL"/>
    <property type="match status" value="1"/>
</dbReference>